<protein>
    <submittedName>
        <fullName evidence="1">Uncharacterized protein</fullName>
    </submittedName>
</protein>
<accession>A0A1N7JTI4</accession>
<dbReference type="Proteomes" id="UP000187608">
    <property type="component" value="Unassembled WGS sequence"/>
</dbReference>
<sequence length="84" mass="10452">MELIRWSYARRKVVRAYFDKYPVSTFYFRKIRSYYYLYSSEWNENDPVITGEDKEQMHLLINDTLGRRQAYENRKSVQYKESYP</sequence>
<evidence type="ECO:0000313" key="1">
    <source>
        <dbReference type="EMBL" id="SIS52672.1"/>
    </source>
</evidence>
<dbReference type="AlphaFoldDB" id="A0A1N7JTI4"/>
<organism evidence="1 2">
    <name type="scientific">Salimicrobium flavidum</name>
    <dbReference type="NCBI Taxonomy" id="570947"/>
    <lineage>
        <taxon>Bacteria</taxon>
        <taxon>Bacillati</taxon>
        <taxon>Bacillota</taxon>
        <taxon>Bacilli</taxon>
        <taxon>Bacillales</taxon>
        <taxon>Bacillaceae</taxon>
        <taxon>Salimicrobium</taxon>
    </lineage>
</organism>
<dbReference type="OrthoDB" id="2453421at2"/>
<dbReference type="EMBL" id="FTOC01000007">
    <property type="protein sequence ID" value="SIS52672.1"/>
    <property type="molecule type" value="Genomic_DNA"/>
</dbReference>
<keyword evidence="2" id="KW-1185">Reference proteome</keyword>
<evidence type="ECO:0000313" key="2">
    <source>
        <dbReference type="Proteomes" id="UP000187608"/>
    </source>
</evidence>
<name>A0A1N7JTI4_9BACI</name>
<gene>
    <name evidence="1" type="ORF">SAMN05421687_107164</name>
</gene>
<dbReference type="RefSeq" id="WP_076559587.1">
    <property type="nucleotide sequence ID" value="NZ_FTOC01000007.1"/>
</dbReference>
<dbReference type="STRING" id="570947.SAMN05421687_107164"/>
<proteinExistence type="predicted"/>
<reference evidence="2" key="1">
    <citation type="submission" date="2017-01" db="EMBL/GenBank/DDBJ databases">
        <authorList>
            <person name="Varghese N."/>
            <person name="Submissions S."/>
        </authorList>
    </citation>
    <scope>NUCLEOTIDE SEQUENCE [LARGE SCALE GENOMIC DNA]</scope>
    <source>
        <strain evidence="2">DSM 23127</strain>
    </source>
</reference>